<proteinExistence type="predicted"/>
<feature type="transmembrane region" description="Helical" evidence="1">
    <location>
        <begin position="9"/>
        <end position="29"/>
    </location>
</feature>
<keyword evidence="1" id="KW-1133">Transmembrane helix</keyword>
<keyword evidence="3" id="KW-1185">Reference proteome</keyword>
<protein>
    <submittedName>
        <fullName evidence="2">Uncharacterized protein</fullName>
    </submittedName>
</protein>
<reference evidence="2 3" key="1">
    <citation type="submission" date="2018-06" db="EMBL/GenBank/DDBJ databases">
        <authorList>
            <consortium name="Pathogen Informatics"/>
            <person name="Doyle S."/>
        </authorList>
    </citation>
    <scope>NUCLEOTIDE SEQUENCE [LARGE SCALE GENOMIC DNA]</scope>
    <source>
        <strain evidence="2 3">NCTC7911</strain>
    </source>
</reference>
<evidence type="ECO:0000313" key="2">
    <source>
        <dbReference type="EMBL" id="STY98809.1"/>
    </source>
</evidence>
<keyword evidence="1" id="KW-0812">Transmembrane</keyword>
<accession>A0A378QD15</accession>
<dbReference type="Proteomes" id="UP000254107">
    <property type="component" value="Unassembled WGS sequence"/>
</dbReference>
<name>A0A378QD15_MORLA</name>
<dbReference type="EMBL" id="UGQC01000001">
    <property type="protein sequence ID" value="STY98809.1"/>
    <property type="molecule type" value="Genomic_DNA"/>
</dbReference>
<sequence>MLQIIIRIFLLYLPAILFWLAVIAGLFGYEL</sequence>
<dbReference type="AlphaFoldDB" id="A0A378QD15"/>
<gene>
    <name evidence="2" type="ORF">NCTC7911_00172</name>
</gene>
<evidence type="ECO:0000313" key="3">
    <source>
        <dbReference type="Proteomes" id="UP000254107"/>
    </source>
</evidence>
<organism evidence="2 3">
    <name type="scientific">Moraxella lacunata</name>
    <dbReference type="NCBI Taxonomy" id="477"/>
    <lineage>
        <taxon>Bacteria</taxon>
        <taxon>Pseudomonadati</taxon>
        <taxon>Pseudomonadota</taxon>
        <taxon>Gammaproteobacteria</taxon>
        <taxon>Moraxellales</taxon>
        <taxon>Moraxellaceae</taxon>
        <taxon>Moraxella</taxon>
    </lineage>
</organism>
<evidence type="ECO:0000256" key="1">
    <source>
        <dbReference type="SAM" id="Phobius"/>
    </source>
</evidence>
<keyword evidence="1" id="KW-0472">Membrane</keyword>